<feature type="domain" description="HMG box" evidence="8">
    <location>
        <begin position="644"/>
        <end position="712"/>
    </location>
</feature>
<keyword evidence="5 6" id="KW-0539">Nucleus</keyword>
<evidence type="ECO:0000256" key="3">
    <source>
        <dbReference type="ARBA" id="ARBA00023125"/>
    </source>
</evidence>
<keyword evidence="2" id="KW-0805">Transcription regulation</keyword>
<feature type="compositionally biased region" description="Gly residues" evidence="7">
    <location>
        <begin position="582"/>
        <end position="596"/>
    </location>
</feature>
<feature type="region of interest" description="Disordered" evidence="7">
    <location>
        <begin position="355"/>
        <end position="450"/>
    </location>
</feature>
<comment type="subcellular location">
    <subcellularLocation>
        <location evidence="1">Nucleus</location>
    </subcellularLocation>
</comment>
<accession>A0ABM0QKB2</accession>
<evidence type="ECO:0000256" key="2">
    <source>
        <dbReference type="ARBA" id="ARBA00023015"/>
    </source>
</evidence>
<keyword evidence="3 6" id="KW-0238">DNA-binding</keyword>
<evidence type="ECO:0000256" key="5">
    <source>
        <dbReference type="ARBA" id="ARBA00023242"/>
    </source>
</evidence>
<proteinExistence type="predicted"/>
<dbReference type="PANTHER" id="PTHR45803:SF2">
    <property type="entry name" value="TRANSCRIPTION FACTOR SOX-8"/>
    <property type="match status" value="1"/>
</dbReference>
<name>A0ABM0QKB2_GALVR</name>
<protein>
    <submittedName>
        <fullName evidence="10">Transcription factor SOX-8</fullName>
    </submittedName>
</protein>
<dbReference type="InterPro" id="IPR022151">
    <property type="entry name" value="Sox_N"/>
</dbReference>
<feature type="region of interest" description="Disordered" evidence="7">
    <location>
        <begin position="159"/>
        <end position="226"/>
    </location>
</feature>
<feature type="region of interest" description="Disordered" evidence="7">
    <location>
        <begin position="867"/>
        <end position="931"/>
    </location>
</feature>
<dbReference type="InterPro" id="IPR036910">
    <property type="entry name" value="HMG_box_dom_sf"/>
</dbReference>
<feature type="compositionally biased region" description="Basic residues" evidence="7">
    <location>
        <begin position="389"/>
        <end position="403"/>
    </location>
</feature>
<keyword evidence="4" id="KW-0804">Transcription</keyword>
<feature type="region of interest" description="Disordered" evidence="7">
    <location>
        <begin position="576"/>
        <end position="598"/>
    </location>
</feature>
<dbReference type="SUPFAM" id="SSF47095">
    <property type="entry name" value="HMG-box"/>
    <property type="match status" value="1"/>
</dbReference>
<evidence type="ECO:0000256" key="1">
    <source>
        <dbReference type="ARBA" id="ARBA00004123"/>
    </source>
</evidence>
<feature type="compositionally biased region" description="Low complexity" evidence="7">
    <location>
        <begin position="867"/>
        <end position="881"/>
    </location>
</feature>
<feature type="compositionally biased region" description="Low complexity" evidence="7">
    <location>
        <begin position="977"/>
        <end position="988"/>
    </location>
</feature>
<evidence type="ECO:0000256" key="6">
    <source>
        <dbReference type="PROSITE-ProRule" id="PRU00267"/>
    </source>
</evidence>
<dbReference type="Pfam" id="PF00505">
    <property type="entry name" value="HMG_box"/>
    <property type="match status" value="1"/>
</dbReference>
<feature type="region of interest" description="Disordered" evidence="7">
    <location>
        <begin position="974"/>
        <end position="1001"/>
    </location>
</feature>
<sequence>MAHARGGPRAAALPSPGGHGTPALTPPIGPALSGRTPTCGERALQVYRRCPPKAGGWVLGGGGPPARAYASGPSSTPRCVLRWVLGGGGPPARAYASGPSSTPRCVLQRPGTSNAGPALSTSLLGRTAREGILGKPVVGTPPPPASALCGAAERAAGATVTVESAQAPSSPSSAPRPRASPKGCGAPRRWRFQTQGSVPGQLGAKGEKTSSPDRATRAGPGSKARTSPFCCELERWRHSGAAAATAPGANDLGERAQLGDRAPLLWATRISRATSWEMRLFRVRLLRETWRSSGWRFCRLPAHLAKESEPLSGTAGPEANSGGGVGRGLEAVAWRWPREKCPLFDPAAPSLLLSRRPRCRVPERPPPPLDHPGPPRQRASAPPPPNHPGHARKALGPRVRPRHPPGGPRDSAAGTRDELAAVARRAGPVGVEPGFPRAAAKPTFPGATDRQQWARHLRAAGEMSGLKTGCACDGESAEWGGRRRPRPELGSSDAGPRAPRGRGRPSTALGDEAHADQCGAARGAGSFRRRLKKLVAGPGVGKELRRLRQWEDRSEGGGGGGLVVRTIARRALVPRRPQRSPGGLGCAAGAGGGGRGDAAEAADERFPACIRDAVSQVLKGYDWSLVPMPVRGGGGGALKAKPHVKRPMNAFMVWAQAARRKLADQYPHLHNAELSKTLGKLWRLLSESEKRPFVEEAERLRVQHKKDHPDYKYQPRRRKSVKTGQSDSDSGAELGHHPSSAMYKADVGLSDTHHHGDHTGQTHGPPTPPTTPKTDLHHAGGGKPELKLEGRRLVDSGRQNIDFSNVDISELSSEVISNMDTFDVHEFDQYLPLNGHSAMPAEPGQAATVSYGGTSYSHSGASPVWAHKAAPSASASPTEAGPPRPHIKTEQLSPSHYGDQPHGSPGRSDYGSYSAQASVTPAGPAGAASSFASSQCDYTDLQASNYYSPYPGYPSSLYQYPYFHSSRRPYASPLINSLSLPPAHSPPSNWDQPVYTTLTRP</sequence>
<dbReference type="PANTHER" id="PTHR45803">
    <property type="entry name" value="SOX100B"/>
    <property type="match status" value="1"/>
</dbReference>
<dbReference type="InterPro" id="IPR009071">
    <property type="entry name" value="HMG_box_dom"/>
</dbReference>
<feature type="region of interest" description="Disordered" evidence="7">
    <location>
        <begin position="1"/>
        <end position="37"/>
    </location>
</feature>
<evidence type="ECO:0000256" key="7">
    <source>
        <dbReference type="SAM" id="MobiDB-lite"/>
    </source>
</evidence>
<dbReference type="Gene3D" id="1.10.30.10">
    <property type="entry name" value="High mobility group box domain"/>
    <property type="match status" value="1"/>
</dbReference>
<dbReference type="SMART" id="SM00398">
    <property type="entry name" value="HMG"/>
    <property type="match status" value="1"/>
</dbReference>
<dbReference type="CDD" id="cd22031">
    <property type="entry name" value="HMG-box_SoxE"/>
    <property type="match status" value="1"/>
</dbReference>
<evidence type="ECO:0000256" key="4">
    <source>
        <dbReference type="ARBA" id="ARBA00023163"/>
    </source>
</evidence>
<dbReference type="RefSeq" id="XP_008568803.1">
    <property type="nucleotide sequence ID" value="XM_008570581.1"/>
</dbReference>
<feature type="DNA-binding region" description="HMG box" evidence="6">
    <location>
        <begin position="644"/>
        <end position="712"/>
    </location>
</feature>
<dbReference type="InterPro" id="IPR050917">
    <property type="entry name" value="SOX_TF"/>
</dbReference>
<reference evidence="10" key="1">
    <citation type="submission" date="2025-08" db="UniProtKB">
        <authorList>
            <consortium name="RefSeq"/>
        </authorList>
    </citation>
    <scope>IDENTIFICATION</scope>
</reference>
<keyword evidence="9" id="KW-1185">Reference proteome</keyword>
<feature type="compositionally biased region" description="Basic and acidic residues" evidence="7">
    <location>
        <begin position="699"/>
        <end position="713"/>
    </location>
</feature>
<evidence type="ECO:0000313" key="9">
    <source>
        <dbReference type="Proteomes" id="UP000694923"/>
    </source>
</evidence>
<feature type="compositionally biased region" description="Low complexity" evidence="7">
    <location>
        <begin position="159"/>
        <end position="181"/>
    </location>
</feature>
<feature type="compositionally biased region" description="Polar residues" evidence="7">
    <location>
        <begin position="989"/>
        <end position="1001"/>
    </location>
</feature>
<feature type="compositionally biased region" description="Low complexity" evidence="7">
    <location>
        <begin position="420"/>
        <end position="431"/>
    </location>
</feature>
<dbReference type="Proteomes" id="UP000694923">
    <property type="component" value="Unplaced"/>
</dbReference>
<feature type="compositionally biased region" description="Basic and acidic residues" evidence="7">
    <location>
        <begin position="751"/>
        <end position="760"/>
    </location>
</feature>
<feature type="region of interest" description="Disordered" evidence="7">
    <location>
        <begin position="699"/>
        <end position="785"/>
    </location>
</feature>
<dbReference type="PROSITE" id="PS50118">
    <property type="entry name" value="HMG_BOX_2"/>
    <property type="match status" value="1"/>
</dbReference>
<feature type="compositionally biased region" description="Low complexity" evidence="7">
    <location>
        <begin position="917"/>
        <end position="931"/>
    </location>
</feature>
<feature type="compositionally biased region" description="Basic and acidic residues" evidence="7">
    <location>
        <begin position="205"/>
        <end position="216"/>
    </location>
</feature>
<organism evidence="9 10">
    <name type="scientific">Galeopterus variegatus</name>
    <name type="common">Malayan flying lemur</name>
    <name type="synonym">Cynocephalus variegatus</name>
    <dbReference type="NCBI Taxonomy" id="482537"/>
    <lineage>
        <taxon>Eukaryota</taxon>
        <taxon>Metazoa</taxon>
        <taxon>Chordata</taxon>
        <taxon>Craniata</taxon>
        <taxon>Vertebrata</taxon>
        <taxon>Euteleostomi</taxon>
        <taxon>Mammalia</taxon>
        <taxon>Eutheria</taxon>
        <taxon>Euarchontoglires</taxon>
        <taxon>Dermoptera</taxon>
        <taxon>Cynocephalidae</taxon>
        <taxon>Galeopterus</taxon>
    </lineage>
</organism>
<feature type="compositionally biased region" description="Basic and acidic residues" evidence="7">
    <location>
        <begin position="774"/>
        <end position="785"/>
    </location>
</feature>
<dbReference type="Pfam" id="PF12444">
    <property type="entry name" value="Sox_N"/>
    <property type="match status" value="1"/>
</dbReference>
<gene>
    <name evidence="10" type="primary">SOX8</name>
</gene>
<dbReference type="GeneID" id="103588778"/>
<feature type="compositionally biased region" description="Pro residues" evidence="7">
    <location>
        <begin position="364"/>
        <end position="387"/>
    </location>
</feature>
<feature type="region of interest" description="Disordered" evidence="7">
    <location>
        <begin position="475"/>
        <end position="516"/>
    </location>
</feature>
<evidence type="ECO:0000313" key="10">
    <source>
        <dbReference type="RefSeq" id="XP_008568803.1"/>
    </source>
</evidence>
<evidence type="ECO:0000259" key="8">
    <source>
        <dbReference type="PROSITE" id="PS50118"/>
    </source>
</evidence>